<dbReference type="NCBIfam" id="NF033631">
    <property type="entry name" value="SLATT_5"/>
    <property type="match status" value="1"/>
</dbReference>
<sequence>MEERESSFQNLYKKMDATSKTRFNASRRLKLHSMFSTYIIVFISLGLILVTLMQAYSLGSNINNKIVGLFQAFSSIAVLVYSLLIDRNDYSSTSEKMYSCAAQLGELKQEVRPYLAEEEHDEDRYLEFKDKYHQLLKLYETHSNNDFRGDYYRAKLEMPEDYEIKGLDWLSMHFKIIVSHILDFISYFVVISALLSVLYWITFGEPFSIAANHASSSSGT</sequence>
<reference evidence="3" key="1">
    <citation type="submission" date="2017-09" db="EMBL/GenBank/DDBJ databases">
        <authorList>
            <person name="Ehlers B."/>
            <person name="Leendertz F.H."/>
        </authorList>
    </citation>
    <scope>NUCLEOTIDE SEQUENCE</scope>
    <source>
        <strain evidence="3">MAVP-26</strain>
    </source>
</reference>
<name>A0A249W725_VIBPH</name>
<dbReference type="EMBL" id="CP023248">
    <property type="protein sequence ID" value="ASZ51881.1"/>
    <property type="molecule type" value="Genomic_DNA"/>
</dbReference>
<feature type="domain" description="SMODS and SLOG-associating 2TM effector" evidence="2">
    <location>
        <begin position="6"/>
        <end position="193"/>
    </location>
</feature>
<gene>
    <name evidence="3" type="ORF">YA91_15645</name>
</gene>
<keyword evidence="1" id="KW-0472">Membrane</keyword>
<dbReference type="InterPro" id="IPR041115">
    <property type="entry name" value="SLATT_5"/>
</dbReference>
<protein>
    <recommendedName>
        <fullName evidence="2">SMODS and SLOG-associating 2TM effector domain-containing protein</fullName>
    </recommendedName>
</protein>
<evidence type="ECO:0000313" key="3">
    <source>
        <dbReference type="EMBL" id="ASZ51881.1"/>
    </source>
</evidence>
<organism evidence="3">
    <name type="scientific">Vibrio parahaemolyticus</name>
    <dbReference type="NCBI Taxonomy" id="670"/>
    <lineage>
        <taxon>Bacteria</taxon>
        <taxon>Pseudomonadati</taxon>
        <taxon>Pseudomonadota</taxon>
        <taxon>Gammaproteobacteria</taxon>
        <taxon>Vibrionales</taxon>
        <taxon>Vibrionaceae</taxon>
        <taxon>Vibrio</taxon>
    </lineage>
</organism>
<feature type="transmembrane region" description="Helical" evidence="1">
    <location>
        <begin position="181"/>
        <end position="201"/>
    </location>
</feature>
<dbReference type="Pfam" id="PF18160">
    <property type="entry name" value="SLATT_5"/>
    <property type="match status" value="1"/>
</dbReference>
<evidence type="ECO:0000259" key="2">
    <source>
        <dbReference type="Pfam" id="PF18160"/>
    </source>
</evidence>
<accession>A0A249W725</accession>
<keyword evidence="1" id="KW-1133">Transmembrane helix</keyword>
<dbReference type="AlphaFoldDB" id="A0A249W725"/>
<evidence type="ECO:0000256" key="1">
    <source>
        <dbReference type="SAM" id="Phobius"/>
    </source>
</evidence>
<dbReference type="RefSeq" id="WP_005500279.1">
    <property type="nucleotide sequence ID" value="NZ_CP023248.2"/>
</dbReference>
<feature type="transmembrane region" description="Helical" evidence="1">
    <location>
        <begin position="66"/>
        <end position="84"/>
    </location>
</feature>
<feature type="transmembrane region" description="Helical" evidence="1">
    <location>
        <begin position="35"/>
        <end position="54"/>
    </location>
</feature>
<keyword evidence="1" id="KW-0812">Transmembrane</keyword>
<proteinExistence type="predicted"/>